<keyword evidence="4 7" id="KW-0560">Oxidoreductase</keyword>
<evidence type="ECO:0000259" key="5">
    <source>
        <dbReference type="Pfam" id="PF07992"/>
    </source>
</evidence>
<dbReference type="EMBL" id="JACHGB010000006">
    <property type="protein sequence ID" value="MBB5273274.1"/>
    <property type="molecule type" value="Genomic_DNA"/>
</dbReference>
<evidence type="ECO:0000256" key="4">
    <source>
        <dbReference type="ARBA" id="ARBA00023002"/>
    </source>
</evidence>
<dbReference type="PRINTS" id="PR00411">
    <property type="entry name" value="PNDRDTASEI"/>
</dbReference>
<keyword evidence="2" id="KW-0285">Flavoprotein</keyword>
<keyword evidence="8" id="KW-1185">Reference proteome</keyword>
<comment type="caution">
    <text evidence="7">The sequence shown here is derived from an EMBL/GenBank/DDBJ whole genome shotgun (WGS) entry which is preliminary data.</text>
</comment>
<dbReference type="AlphaFoldDB" id="A0A7W8HJK8"/>
<evidence type="ECO:0000313" key="8">
    <source>
        <dbReference type="Proteomes" id="UP000532440"/>
    </source>
</evidence>
<dbReference type="GO" id="GO:0051213">
    <property type="term" value="F:dioxygenase activity"/>
    <property type="evidence" value="ECO:0007669"/>
    <property type="project" value="UniProtKB-KW"/>
</dbReference>
<reference evidence="7 8" key="1">
    <citation type="submission" date="2020-08" db="EMBL/GenBank/DDBJ databases">
        <title>Genomic Encyclopedia of Type Strains, Phase IV (KMG-IV): sequencing the most valuable type-strain genomes for metagenomic binning, comparative biology and taxonomic classification.</title>
        <authorList>
            <person name="Goeker M."/>
        </authorList>
    </citation>
    <scope>NUCLEOTIDE SEQUENCE [LARGE SCALE GENOMIC DNA]</scope>
    <source>
        <strain evidence="7 8">DSM 29781</strain>
    </source>
</reference>
<dbReference type="GO" id="GO:0008860">
    <property type="term" value="F:ferredoxin-NAD+ reductase activity"/>
    <property type="evidence" value="ECO:0007669"/>
    <property type="project" value="UniProtKB-EC"/>
</dbReference>
<accession>A0A7W8HJK8</accession>
<dbReference type="SUPFAM" id="SSF55424">
    <property type="entry name" value="FAD/NAD-linked reductases, dimerisation (C-terminal) domain"/>
    <property type="match status" value="1"/>
</dbReference>
<feature type="domain" description="Reductase C-terminal" evidence="6">
    <location>
        <begin position="321"/>
        <end position="406"/>
    </location>
</feature>
<dbReference type="InterPro" id="IPR050446">
    <property type="entry name" value="FAD-oxidoreductase/Apoptosis"/>
</dbReference>
<dbReference type="GO" id="GO:0016651">
    <property type="term" value="F:oxidoreductase activity, acting on NAD(P)H"/>
    <property type="evidence" value="ECO:0007669"/>
    <property type="project" value="TreeGrafter"/>
</dbReference>
<evidence type="ECO:0000313" key="7">
    <source>
        <dbReference type="EMBL" id="MBB5273274.1"/>
    </source>
</evidence>
<feature type="domain" description="FAD/NAD(P)-binding" evidence="5">
    <location>
        <begin position="5"/>
        <end position="302"/>
    </location>
</feature>
<evidence type="ECO:0000259" key="6">
    <source>
        <dbReference type="Pfam" id="PF14759"/>
    </source>
</evidence>
<dbReference type="InterPro" id="IPR028202">
    <property type="entry name" value="Reductase_C"/>
</dbReference>
<dbReference type="SUPFAM" id="SSF51905">
    <property type="entry name" value="FAD/NAD(P)-binding domain"/>
    <property type="match status" value="1"/>
</dbReference>
<comment type="cofactor">
    <cofactor evidence="1">
        <name>FAD</name>
        <dbReference type="ChEBI" id="CHEBI:57692"/>
    </cofactor>
</comment>
<keyword evidence="7" id="KW-0223">Dioxygenase</keyword>
<dbReference type="EC" id="1.18.1.3" evidence="7"/>
<proteinExistence type="predicted"/>
<evidence type="ECO:0000256" key="3">
    <source>
        <dbReference type="ARBA" id="ARBA00022827"/>
    </source>
</evidence>
<evidence type="ECO:0000256" key="2">
    <source>
        <dbReference type="ARBA" id="ARBA00022630"/>
    </source>
</evidence>
<sequence length="411" mass="43233">MDDAILIVGAGHAGGTAAALLRQHGHEGPITLAGAEALPPYQRPPLSKAWLKGEMAADALLLRPAAFYEDKRIVLRLGARVRSIDPAARQAALDGGAIIPYDRLILATGSRLRRLDVPGVGLPGVLMLRTAADAELIRAALAPGARLAVIGGGYIGLEVAASARALGAEVAVFEREARLLARVASVELSEHFERLHRGHGVRIELGAELDAIDARDGRAGAVRLRDGRRFDCDVILVGVGAQAEDSLAAAAGIACQDGILVDECAHTSHEGIHAIGDCTRRPVPRYGRSLRLESVPNALEQARQAAAHLCGKPEPRPEAPWFWSDQYDCRLQIAGLAFDVARTVVRGDPASGKFAVFHLDAENRAQAVEAVNSPQEFVAGRALVGAAATLDPARIADPAVPAKELAAAGRT</sequence>
<dbReference type="PANTHER" id="PTHR43557">
    <property type="entry name" value="APOPTOSIS-INDUCING FACTOR 1"/>
    <property type="match status" value="1"/>
</dbReference>
<gene>
    <name evidence="7" type="ORF">HNQ70_003302</name>
</gene>
<dbReference type="Pfam" id="PF07992">
    <property type="entry name" value="Pyr_redox_2"/>
    <property type="match status" value="1"/>
</dbReference>
<dbReference type="Gene3D" id="3.30.390.30">
    <property type="match status" value="1"/>
</dbReference>
<organism evidence="7 8">
    <name type="scientific">Quisquiliibacterium transsilvanicum</name>
    <dbReference type="NCBI Taxonomy" id="1549638"/>
    <lineage>
        <taxon>Bacteria</taxon>
        <taxon>Pseudomonadati</taxon>
        <taxon>Pseudomonadota</taxon>
        <taxon>Betaproteobacteria</taxon>
        <taxon>Burkholderiales</taxon>
        <taxon>Burkholderiaceae</taxon>
        <taxon>Quisquiliibacterium</taxon>
    </lineage>
</organism>
<name>A0A7W8HJK8_9BURK</name>
<dbReference type="InterPro" id="IPR023753">
    <property type="entry name" value="FAD/NAD-binding_dom"/>
</dbReference>
<protein>
    <submittedName>
        <fullName evidence="7">3-phenylpropionate/trans-cinnamate dioxygenase ferredoxin reductase subunit</fullName>
        <ecNumber evidence="7">1.18.1.3</ecNumber>
    </submittedName>
</protein>
<keyword evidence="3" id="KW-0274">FAD</keyword>
<evidence type="ECO:0000256" key="1">
    <source>
        <dbReference type="ARBA" id="ARBA00001974"/>
    </source>
</evidence>
<dbReference type="PRINTS" id="PR00368">
    <property type="entry name" value="FADPNR"/>
</dbReference>
<dbReference type="Gene3D" id="3.50.50.60">
    <property type="entry name" value="FAD/NAD(P)-binding domain"/>
    <property type="match status" value="2"/>
</dbReference>
<dbReference type="GO" id="GO:0005737">
    <property type="term" value="C:cytoplasm"/>
    <property type="evidence" value="ECO:0007669"/>
    <property type="project" value="TreeGrafter"/>
</dbReference>
<dbReference type="PANTHER" id="PTHR43557:SF2">
    <property type="entry name" value="RIESKE DOMAIN-CONTAINING PROTEIN-RELATED"/>
    <property type="match status" value="1"/>
</dbReference>
<dbReference type="Pfam" id="PF14759">
    <property type="entry name" value="Reductase_C"/>
    <property type="match status" value="1"/>
</dbReference>
<dbReference type="InterPro" id="IPR036188">
    <property type="entry name" value="FAD/NAD-bd_sf"/>
</dbReference>
<dbReference type="Proteomes" id="UP000532440">
    <property type="component" value="Unassembled WGS sequence"/>
</dbReference>
<dbReference type="RefSeq" id="WP_183969678.1">
    <property type="nucleotide sequence ID" value="NZ_BAABEW010000024.1"/>
</dbReference>
<dbReference type="InterPro" id="IPR016156">
    <property type="entry name" value="FAD/NAD-linked_Rdtase_dimer_sf"/>
</dbReference>